<protein>
    <submittedName>
        <fullName evidence="9">Uncharacterized protein</fullName>
    </submittedName>
</protein>
<sequence length="256" mass="27988">MVNNPLADPYLMGTASGASLGANIVYLGLVPFTIWGFQMTPVFAFAGAAGVSLLVILLAYEKGHINPAKLLLGGVALSSFLVAFISLLIFFSDTESKLKAVIFWSMGSFERASWDFIPLLAITIVISNTIFIFFQKHINILLLGESRSYTLGLKVAQLRWFILIFISLNTGFAVATSGPIGFVGLFIPHFVRALFGIAGRFNILYSSWFGGLFILGCDYVARLAYPPAGLPIGIITSFLGIPFFVYLLHKRNYSFS</sequence>
<feature type="transmembrane region" description="Helical" evidence="8">
    <location>
        <begin position="112"/>
        <end position="134"/>
    </location>
</feature>
<dbReference type="Gene3D" id="1.10.3470.10">
    <property type="entry name" value="ABC transporter involved in vitamin B12 uptake, BtuC"/>
    <property type="match status" value="1"/>
</dbReference>
<keyword evidence="4" id="KW-1003">Cell membrane</keyword>
<feature type="transmembrane region" description="Helical" evidence="8">
    <location>
        <begin position="42"/>
        <end position="60"/>
    </location>
</feature>
<feature type="transmembrane region" description="Helical" evidence="8">
    <location>
        <begin position="203"/>
        <end position="222"/>
    </location>
</feature>
<dbReference type="InterPro" id="IPR000522">
    <property type="entry name" value="ABC_transptr_permease_BtuC"/>
</dbReference>
<accession>A0A098LK96</accession>
<dbReference type="Proteomes" id="UP000030185">
    <property type="component" value="Unassembled WGS sequence"/>
</dbReference>
<keyword evidence="10" id="KW-1185">Reference proteome</keyword>
<reference evidence="9 10" key="1">
    <citation type="submission" date="2014-09" db="EMBL/GenBank/DDBJ databases">
        <title>Sporocytophaga myxococcoides PG-01 genome sequencing.</title>
        <authorList>
            <person name="Liu L."/>
            <person name="Gao P.J."/>
            <person name="Chen G.J."/>
            <person name="Wang L.S."/>
        </authorList>
    </citation>
    <scope>NUCLEOTIDE SEQUENCE [LARGE SCALE GENOMIC DNA]</scope>
    <source>
        <strain evidence="9 10">PG-01</strain>
    </source>
</reference>
<evidence type="ECO:0000256" key="8">
    <source>
        <dbReference type="SAM" id="Phobius"/>
    </source>
</evidence>
<evidence type="ECO:0000256" key="6">
    <source>
        <dbReference type="ARBA" id="ARBA00022989"/>
    </source>
</evidence>
<dbReference type="Pfam" id="PF01032">
    <property type="entry name" value="FecCD"/>
    <property type="match status" value="1"/>
</dbReference>
<dbReference type="GO" id="GO:0005886">
    <property type="term" value="C:plasma membrane"/>
    <property type="evidence" value="ECO:0007669"/>
    <property type="project" value="UniProtKB-SubCell"/>
</dbReference>
<comment type="similarity">
    <text evidence="2">Belongs to the binding-protein-dependent transport system permease family. FecCD subfamily.</text>
</comment>
<evidence type="ECO:0000313" key="10">
    <source>
        <dbReference type="Proteomes" id="UP000030185"/>
    </source>
</evidence>
<proteinExistence type="inferred from homology"/>
<dbReference type="STRING" id="153721.MYP_4646"/>
<dbReference type="SUPFAM" id="SSF81345">
    <property type="entry name" value="ABC transporter involved in vitamin B12 uptake, BtuC"/>
    <property type="match status" value="1"/>
</dbReference>
<evidence type="ECO:0000256" key="2">
    <source>
        <dbReference type="ARBA" id="ARBA00007935"/>
    </source>
</evidence>
<evidence type="ECO:0000256" key="5">
    <source>
        <dbReference type="ARBA" id="ARBA00022692"/>
    </source>
</evidence>
<feature type="transmembrane region" description="Helical" evidence="8">
    <location>
        <begin position="72"/>
        <end position="91"/>
    </location>
</feature>
<keyword evidence="5 8" id="KW-0812">Transmembrane</keyword>
<evidence type="ECO:0000256" key="4">
    <source>
        <dbReference type="ARBA" id="ARBA00022475"/>
    </source>
</evidence>
<dbReference type="InterPro" id="IPR037294">
    <property type="entry name" value="ABC_BtuC-like"/>
</dbReference>
<comment type="caution">
    <text evidence="9">The sequence shown here is derived from an EMBL/GenBank/DDBJ whole genome shotgun (WGS) entry which is preliminary data.</text>
</comment>
<name>A0A098LK96_9BACT</name>
<gene>
    <name evidence="9" type="ORF">MYP_4646</name>
</gene>
<keyword evidence="7 8" id="KW-0472">Membrane</keyword>
<evidence type="ECO:0000256" key="7">
    <source>
        <dbReference type="ARBA" id="ARBA00023136"/>
    </source>
</evidence>
<dbReference type="PANTHER" id="PTHR30472">
    <property type="entry name" value="FERRIC ENTEROBACTIN TRANSPORT SYSTEM PERMEASE PROTEIN"/>
    <property type="match status" value="1"/>
</dbReference>
<feature type="transmembrane region" description="Helical" evidence="8">
    <location>
        <begin position="228"/>
        <end position="248"/>
    </location>
</feature>
<dbReference type="EMBL" id="BBLT01000013">
    <property type="protein sequence ID" value="GAL87416.1"/>
    <property type="molecule type" value="Genomic_DNA"/>
</dbReference>
<comment type="subcellular location">
    <subcellularLocation>
        <location evidence="1">Cell membrane</location>
        <topology evidence="1">Multi-pass membrane protein</topology>
    </subcellularLocation>
</comment>
<keyword evidence="3" id="KW-0813">Transport</keyword>
<evidence type="ECO:0000256" key="3">
    <source>
        <dbReference type="ARBA" id="ARBA00022448"/>
    </source>
</evidence>
<dbReference type="CDD" id="cd06550">
    <property type="entry name" value="TM_ABC_iron-siderophores_like"/>
    <property type="match status" value="1"/>
</dbReference>
<organism evidence="9 10">
    <name type="scientific">Sporocytophaga myxococcoides</name>
    <dbReference type="NCBI Taxonomy" id="153721"/>
    <lineage>
        <taxon>Bacteria</taxon>
        <taxon>Pseudomonadati</taxon>
        <taxon>Bacteroidota</taxon>
        <taxon>Cytophagia</taxon>
        <taxon>Cytophagales</taxon>
        <taxon>Cytophagaceae</taxon>
        <taxon>Sporocytophaga</taxon>
    </lineage>
</organism>
<dbReference type="eggNOG" id="COG0609">
    <property type="taxonomic scope" value="Bacteria"/>
</dbReference>
<evidence type="ECO:0000256" key="1">
    <source>
        <dbReference type="ARBA" id="ARBA00004651"/>
    </source>
</evidence>
<evidence type="ECO:0000313" key="9">
    <source>
        <dbReference type="EMBL" id="GAL87416.1"/>
    </source>
</evidence>
<dbReference type="PANTHER" id="PTHR30472:SF25">
    <property type="entry name" value="ABC TRANSPORTER PERMEASE PROTEIN MJ0876-RELATED"/>
    <property type="match status" value="1"/>
</dbReference>
<keyword evidence="6 8" id="KW-1133">Transmembrane helix</keyword>
<feature type="transmembrane region" description="Helical" evidence="8">
    <location>
        <begin position="12"/>
        <end position="35"/>
    </location>
</feature>
<dbReference type="GO" id="GO:0033214">
    <property type="term" value="P:siderophore-iron import into cell"/>
    <property type="evidence" value="ECO:0007669"/>
    <property type="project" value="TreeGrafter"/>
</dbReference>
<feature type="transmembrane region" description="Helical" evidence="8">
    <location>
        <begin position="160"/>
        <end position="191"/>
    </location>
</feature>
<dbReference type="AlphaFoldDB" id="A0A098LK96"/>
<dbReference type="GO" id="GO:0022857">
    <property type="term" value="F:transmembrane transporter activity"/>
    <property type="evidence" value="ECO:0007669"/>
    <property type="project" value="InterPro"/>
</dbReference>